<feature type="region of interest" description="Disordered" evidence="2">
    <location>
        <begin position="334"/>
        <end position="390"/>
    </location>
</feature>
<keyword evidence="1" id="KW-0378">Hydrolase</keyword>
<dbReference type="PANTHER" id="PTHR43156:SF2">
    <property type="entry name" value="STAGE II SPORULATION PROTEIN E"/>
    <property type="match status" value="1"/>
</dbReference>
<proteinExistence type="predicted"/>
<reference evidence="5 7" key="2">
    <citation type="submission" date="2020-07" db="EMBL/GenBank/DDBJ databases">
        <title>Sequencing the genomes of 1000 actinobacteria strains.</title>
        <authorList>
            <person name="Klenk H.-P."/>
        </authorList>
    </citation>
    <scope>NUCLEOTIDE SEQUENCE [LARGE SCALE GENOMIC DNA]</scope>
    <source>
        <strain evidence="5 7">DSM 41455</strain>
    </source>
</reference>
<dbReference type="GO" id="GO:0016791">
    <property type="term" value="F:phosphatase activity"/>
    <property type="evidence" value="ECO:0007669"/>
    <property type="project" value="TreeGrafter"/>
</dbReference>
<dbReference type="Pfam" id="PF07228">
    <property type="entry name" value="SpoIIE"/>
    <property type="match status" value="1"/>
</dbReference>
<dbReference type="InterPro" id="IPR036457">
    <property type="entry name" value="PPM-type-like_dom_sf"/>
</dbReference>
<dbReference type="Proteomes" id="UP000498980">
    <property type="component" value="Unassembled WGS sequence"/>
</dbReference>
<dbReference type="Proteomes" id="UP000530403">
    <property type="component" value="Unassembled WGS sequence"/>
</dbReference>
<dbReference type="InterPro" id="IPR001932">
    <property type="entry name" value="PPM-type_phosphatase-like_dom"/>
</dbReference>
<evidence type="ECO:0000256" key="1">
    <source>
        <dbReference type="ARBA" id="ARBA00022801"/>
    </source>
</evidence>
<feature type="domain" description="PPM-type phosphatase" evidence="3">
    <location>
        <begin position="214"/>
        <end position="336"/>
    </location>
</feature>
<dbReference type="InterPro" id="IPR052016">
    <property type="entry name" value="Bact_Sigma-Reg"/>
</dbReference>
<name>A0A7J0CFK5_9ACTN</name>
<sequence length="534" mass="57961">MLAVDERNCDGRRMLEGLLAASHLMPLELLPARLAEHAAAAGLSEVLIYVGDLQRNVLRLLTGHGEDAGQAADGEEAELRIEGTLPGRAYQYSEVLADGTAGAGEYRWWVPLLDGTERLGVLRVTTCADGGRIRQDMTALASLVALILVSKRGHSDSFARLTRAEPMNIAAEMQWHLMPPRTYADGRVVVAAAMEPAYRISGDAFDYAMAGPVVHLSIFDAMGHDTAAGLTANLAMAACRNSRRQGAGLAEITERIEQASIEQYGQKRYVTGILADLNTSTGVLTWVNRGHHPPVIIRQGRWGSDLHCRPAHPMGTGLGLKTVLCREQLEPGDRIVHRRDHRSPRPGRRGVRPEAVHRLPHPPSRRRAARARDAAPAHPRGPGVPPWAAGGRRHRAVLRMARPRPEQHRCRTGPARAHPAMSTRPVLHPGASEGAPTVSTDLHVSIRETRADLVLAATRGVLDLHTAPAPHEQATTVLHAHPVVALESSTQPNPGGHATGLTRSWHLSTRRHCFSDHVRSQATRAASVTVPRQL</sequence>
<dbReference type="AlphaFoldDB" id="A0A7J0CFK5"/>
<protein>
    <recommendedName>
        <fullName evidence="3">PPM-type phosphatase domain-containing protein</fullName>
    </recommendedName>
</protein>
<dbReference type="PANTHER" id="PTHR43156">
    <property type="entry name" value="STAGE II SPORULATION PROTEIN E-RELATED"/>
    <property type="match status" value="1"/>
</dbReference>
<evidence type="ECO:0000256" key="2">
    <source>
        <dbReference type="SAM" id="MobiDB-lite"/>
    </source>
</evidence>
<feature type="compositionally biased region" description="Basic residues" evidence="2">
    <location>
        <begin position="358"/>
        <end position="369"/>
    </location>
</feature>
<reference evidence="4 6" key="1">
    <citation type="submission" date="2020-05" db="EMBL/GenBank/DDBJ databases">
        <title>Whole genome shotgun sequence of Streptomyces fulvorobeus NBRC 15897.</title>
        <authorList>
            <person name="Komaki H."/>
            <person name="Tamura T."/>
        </authorList>
    </citation>
    <scope>NUCLEOTIDE SEQUENCE [LARGE SCALE GENOMIC DNA]</scope>
    <source>
        <strain evidence="4 6">NBRC 15897</strain>
    </source>
</reference>
<comment type="caution">
    <text evidence="4">The sequence shown here is derived from an EMBL/GenBank/DDBJ whole genome shotgun (WGS) entry which is preliminary data.</text>
</comment>
<feature type="region of interest" description="Disordered" evidence="2">
    <location>
        <begin position="402"/>
        <end position="421"/>
    </location>
</feature>
<feature type="compositionally biased region" description="Basic residues" evidence="2">
    <location>
        <begin position="336"/>
        <end position="350"/>
    </location>
</feature>
<accession>A0A7J0CFK5</accession>
<dbReference type="EMBL" id="JACCCF010000001">
    <property type="protein sequence ID" value="NYE44714.1"/>
    <property type="molecule type" value="Genomic_DNA"/>
</dbReference>
<evidence type="ECO:0000313" key="5">
    <source>
        <dbReference type="EMBL" id="NYE44714.1"/>
    </source>
</evidence>
<keyword evidence="6" id="KW-1185">Reference proteome</keyword>
<gene>
    <name evidence="5" type="ORF">HEB29_005725</name>
    <name evidence="4" type="ORF">Sfulv_60760</name>
</gene>
<evidence type="ECO:0000259" key="3">
    <source>
        <dbReference type="Pfam" id="PF07228"/>
    </source>
</evidence>
<evidence type="ECO:0000313" key="6">
    <source>
        <dbReference type="Proteomes" id="UP000498980"/>
    </source>
</evidence>
<organism evidence="4 6">
    <name type="scientific">Streptomyces fulvorobeus</name>
    <dbReference type="NCBI Taxonomy" id="284028"/>
    <lineage>
        <taxon>Bacteria</taxon>
        <taxon>Bacillati</taxon>
        <taxon>Actinomycetota</taxon>
        <taxon>Actinomycetes</taxon>
        <taxon>Kitasatosporales</taxon>
        <taxon>Streptomycetaceae</taxon>
        <taxon>Streptomyces</taxon>
    </lineage>
</organism>
<dbReference type="EMBL" id="BLWC01000001">
    <property type="protein sequence ID" value="GFN01266.1"/>
    <property type="molecule type" value="Genomic_DNA"/>
</dbReference>
<dbReference type="Gene3D" id="3.60.40.10">
    <property type="entry name" value="PPM-type phosphatase domain"/>
    <property type="match status" value="1"/>
</dbReference>
<evidence type="ECO:0000313" key="7">
    <source>
        <dbReference type="Proteomes" id="UP000530403"/>
    </source>
</evidence>
<evidence type="ECO:0000313" key="4">
    <source>
        <dbReference type="EMBL" id="GFN01266.1"/>
    </source>
</evidence>